<name>A0ABQ0MRV8_9GAMM</name>
<evidence type="ECO:0000313" key="4">
    <source>
        <dbReference type="Proteomes" id="UP000197068"/>
    </source>
</evidence>
<dbReference type="EMBL" id="BDQM01000003">
    <property type="protein sequence ID" value="GAW95106.1"/>
    <property type="molecule type" value="Genomic_DNA"/>
</dbReference>
<accession>A0ABQ0MRV8</accession>
<dbReference type="InterPro" id="IPR035965">
    <property type="entry name" value="PAS-like_dom_sf"/>
</dbReference>
<dbReference type="InterPro" id="IPR000014">
    <property type="entry name" value="PAS"/>
</dbReference>
<protein>
    <submittedName>
        <fullName evidence="3">Sigma-54-dependent Fis family transcriptional regulator</fullName>
    </submittedName>
</protein>
<dbReference type="Proteomes" id="UP000197068">
    <property type="component" value="Unassembled WGS sequence"/>
</dbReference>
<dbReference type="CDD" id="cd00130">
    <property type="entry name" value="PAS"/>
    <property type="match status" value="1"/>
</dbReference>
<feature type="chain" id="PRO_5047359733" evidence="1">
    <location>
        <begin position="18"/>
        <end position="89"/>
    </location>
</feature>
<organism evidence="3 4">
    <name type="scientific">Colwellia marinimaniae</name>
    <dbReference type="NCBI Taxonomy" id="1513592"/>
    <lineage>
        <taxon>Bacteria</taxon>
        <taxon>Pseudomonadati</taxon>
        <taxon>Pseudomonadota</taxon>
        <taxon>Gammaproteobacteria</taxon>
        <taxon>Alteromonadales</taxon>
        <taxon>Colwelliaceae</taxon>
        <taxon>Colwellia</taxon>
    </lineage>
</organism>
<dbReference type="SUPFAM" id="SSF55785">
    <property type="entry name" value="PYP-like sensor domain (PAS domain)"/>
    <property type="match status" value="1"/>
</dbReference>
<evidence type="ECO:0000259" key="2">
    <source>
        <dbReference type="PROSITE" id="PS50112"/>
    </source>
</evidence>
<keyword evidence="4" id="KW-1185">Reference proteome</keyword>
<evidence type="ECO:0000313" key="3">
    <source>
        <dbReference type="EMBL" id="GAW95106.1"/>
    </source>
</evidence>
<dbReference type="Gene3D" id="3.30.450.20">
    <property type="entry name" value="PAS domain"/>
    <property type="match status" value="1"/>
</dbReference>
<dbReference type="PROSITE" id="PS50112">
    <property type="entry name" value="PAS"/>
    <property type="match status" value="1"/>
</dbReference>
<comment type="caution">
    <text evidence="3">The sequence shown here is derived from an EMBL/GenBank/DDBJ whole genome shotgun (WGS) entry which is preliminary data.</text>
</comment>
<dbReference type="NCBIfam" id="TIGR00229">
    <property type="entry name" value="sensory_box"/>
    <property type="match status" value="1"/>
</dbReference>
<reference evidence="3 4" key="1">
    <citation type="submission" date="2017-06" db="EMBL/GenBank/DDBJ databases">
        <title>Whole Genome Sequences of Colwellia marinimaniae MTCD1.</title>
        <authorList>
            <person name="Kusumoto H."/>
            <person name="Inoue M."/>
            <person name="Tanikawa K."/>
            <person name="Maeji H."/>
            <person name="Cameron J.H."/>
            <person name="Bartlett D.H."/>
        </authorList>
    </citation>
    <scope>NUCLEOTIDE SEQUENCE [LARGE SCALE GENOMIC DNA]</scope>
    <source>
        <strain evidence="3 4">MTCD1</strain>
    </source>
</reference>
<dbReference type="InterPro" id="IPR013767">
    <property type="entry name" value="PAS_fold"/>
</dbReference>
<sequence length="89" mass="10182">MMSYLSYSLSLSASAIALFVNPAAEKMTGWQSAELLGKNIHEYHHHSHANGEHYPKEECHISQTMHDGIERKITNEVFWRKDGSCFSRC</sequence>
<evidence type="ECO:0000256" key="1">
    <source>
        <dbReference type="SAM" id="SignalP"/>
    </source>
</evidence>
<feature type="signal peptide" evidence="1">
    <location>
        <begin position="1"/>
        <end position="17"/>
    </location>
</feature>
<keyword evidence="1" id="KW-0732">Signal</keyword>
<dbReference type="Pfam" id="PF00989">
    <property type="entry name" value="PAS"/>
    <property type="match status" value="1"/>
</dbReference>
<gene>
    <name evidence="3" type="ORF">MTCD1_00705</name>
</gene>
<proteinExistence type="predicted"/>
<feature type="domain" description="PAS" evidence="2">
    <location>
        <begin position="1"/>
        <end position="45"/>
    </location>
</feature>